<dbReference type="Proteomes" id="UP001159364">
    <property type="component" value="Linkage Group LG07"/>
</dbReference>
<dbReference type="GO" id="GO:0000160">
    <property type="term" value="P:phosphorelay signal transduction system"/>
    <property type="evidence" value="ECO:0007669"/>
    <property type="project" value="UniProtKB-KW"/>
</dbReference>
<keyword evidence="8" id="KW-1133">Transmembrane helix</keyword>
<dbReference type="NCBIfam" id="TIGR01557">
    <property type="entry name" value="myb_SHAQKYF"/>
    <property type="match status" value="1"/>
</dbReference>
<keyword evidence="4" id="KW-0804">Transcription</keyword>
<dbReference type="GO" id="GO:0005634">
    <property type="term" value="C:nucleus"/>
    <property type="evidence" value="ECO:0007669"/>
    <property type="project" value="UniProtKB-SubCell"/>
</dbReference>
<feature type="region of interest" description="Disordered" evidence="7">
    <location>
        <begin position="208"/>
        <end position="235"/>
    </location>
</feature>
<dbReference type="Gene3D" id="3.40.50.2300">
    <property type="match status" value="1"/>
</dbReference>
<evidence type="ECO:0000256" key="6">
    <source>
        <dbReference type="PROSITE-ProRule" id="PRU00169"/>
    </source>
</evidence>
<dbReference type="InterPro" id="IPR011006">
    <property type="entry name" value="CheY-like_superfamily"/>
</dbReference>
<feature type="transmembrane region" description="Helical" evidence="8">
    <location>
        <begin position="62"/>
        <end position="86"/>
    </location>
</feature>
<comment type="caution">
    <text evidence="10">The sequence shown here is derived from an EMBL/GenBank/DDBJ whole genome shotgun (WGS) entry which is preliminary data.</text>
</comment>
<dbReference type="InterPro" id="IPR001789">
    <property type="entry name" value="Sig_transdc_resp-reg_receiver"/>
</dbReference>
<evidence type="ECO:0000259" key="9">
    <source>
        <dbReference type="PROSITE" id="PS50110"/>
    </source>
</evidence>
<keyword evidence="11" id="KW-1185">Reference proteome</keyword>
<keyword evidence="6" id="KW-0597">Phosphoprotein</keyword>
<dbReference type="InterPro" id="IPR045279">
    <property type="entry name" value="ARR-like"/>
</dbReference>
<evidence type="ECO:0000256" key="1">
    <source>
        <dbReference type="ARBA" id="ARBA00004123"/>
    </source>
</evidence>
<accession>A0AAV8T135</accession>
<dbReference type="EMBL" id="JAIWQS010000007">
    <property type="protein sequence ID" value="KAJ8760467.1"/>
    <property type="molecule type" value="Genomic_DNA"/>
</dbReference>
<dbReference type="GO" id="GO:0009736">
    <property type="term" value="P:cytokinin-activated signaling pathway"/>
    <property type="evidence" value="ECO:0007669"/>
    <property type="project" value="InterPro"/>
</dbReference>
<comment type="subcellular location">
    <subcellularLocation>
        <location evidence="1">Nucleus</location>
    </subcellularLocation>
</comment>
<evidence type="ECO:0000313" key="10">
    <source>
        <dbReference type="EMBL" id="KAJ8760467.1"/>
    </source>
</evidence>
<dbReference type="SMART" id="SM00448">
    <property type="entry name" value="REC"/>
    <property type="match status" value="1"/>
</dbReference>
<dbReference type="Gene3D" id="1.10.10.60">
    <property type="entry name" value="Homeodomain-like"/>
    <property type="match status" value="1"/>
</dbReference>
<dbReference type="PANTHER" id="PTHR43874:SF123">
    <property type="entry name" value="TWO-COMPONENT RESPONSE REGULATOR ARR14"/>
    <property type="match status" value="1"/>
</dbReference>
<dbReference type="InterPro" id="IPR006447">
    <property type="entry name" value="Myb_dom_plants"/>
</dbReference>
<dbReference type="CDD" id="cd17584">
    <property type="entry name" value="REC_typeB_ARR-like"/>
    <property type="match status" value="1"/>
</dbReference>
<dbReference type="InterPro" id="IPR009057">
    <property type="entry name" value="Homeodomain-like_sf"/>
</dbReference>
<feature type="domain" description="Response regulatory" evidence="9">
    <location>
        <begin position="37"/>
        <end position="166"/>
    </location>
</feature>
<reference evidence="10 11" key="1">
    <citation type="submission" date="2021-09" db="EMBL/GenBank/DDBJ databases">
        <title>Genomic insights and catalytic innovation underlie evolution of tropane alkaloids biosynthesis.</title>
        <authorList>
            <person name="Wang Y.-J."/>
            <person name="Tian T."/>
            <person name="Huang J.-P."/>
            <person name="Huang S.-X."/>
        </authorList>
    </citation>
    <scope>NUCLEOTIDE SEQUENCE [LARGE SCALE GENOMIC DNA]</scope>
    <source>
        <strain evidence="10">KIB-2018</strain>
        <tissue evidence="10">Leaf</tissue>
    </source>
</reference>
<sequence length="630" mass="69513">MVALQRVSSSVSMTAGSYGSPKDGDFVISDQFPAGLRVLVIDEDITCLRIIEKMLRRLHYQALKFSFCLFLSMFAITSCSQATVALNLIRVRKECFDVVLSDVHMPDMDGFKLLECVGLEMDLPVIMMSVDGRTSAVMRGIRHRACDYLIKPIRDEELKNIWQHVIRKKWTANKDLEHSVSLENYDWFRQRNDDADYACSVYEGANEALKGPEKRSNTREEDDGEVENDDPTTTKKPRVVCSVELHQQFVSAVNQLGIDKAVPKRILELMNVPGVGKFWCEHHIPTKFRLYLKRLSGIAQPAGISNAFSLAASDQIHPQTLVALHAKLLGCSTSSLVTASDRSALIQPSIQLNQSTSVEHGALSQPLVKCESNSSKHFQQNMASTREVASGFGSWPANNLGALGLNSNIQQQPQQSLLPEPSCPVNVEPSYLVIPSQSLASSSPSLNQNCSNKGVPVNCSLLLHQLNHSLLDMEHILDGDIKTSGLVTVFSAPCFVSSSVLSCFINYDNSPIQHVQNSSTRSAAGRQLLEIAPNMCDIQSLYRSKDNEVLDRGISKNLGFDGNTASVPSRFAVDEFGSPISNSSLEKLSMENNLNKVKEEPDLEILDTTRVGIPALPQFPPNELMGIFTE</sequence>
<evidence type="ECO:0000256" key="4">
    <source>
        <dbReference type="ARBA" id="ARBA00023163"/>
    </source>
</evidence>
<evidence type="ECO:0000256" key="2">
    <source>
        <dbReference type="ARBA" id="ARBA00023012"/>
    </source>
</evidence>
<dbReference type="SUPFAM" id="SSF46689">
    <property type="entry name" value="Homeodomain-like"/>
    <property type="match status" value="1"/>
</dbReference>
<keyword evidence="8" id="KW-0472">Membrane</keyword>
<proteinExistence type="predicted"/>
<feature type="compositionally biased region" description="Acidic residues" evidence="7">
    <location>
        <begin position="220"/>
        <end position="230"/>
    </location>
</feature>
<evidence type="ECO:0000256" key="3">
    <source>
        <dbReference type="ARBA" id="ARBA00023015"/>
    </source>
</evidence>
<keyword evidence="3" id="KW-0805">Transcription regulation</keyword>
<name>A0AAV8T135_9ROSI</name>
<dbReference type="SUPFAM" id="SSF52172">
    <property type="entry name" value="CheY-like"/>
    <property type="match status" value="1"/>
</dbReference>
<organism evidence="10 11">
    <name type="scientific">Erythroxylum novogranatense</name>
    <dbReference type="NCBI Taxonomy" id="1862640"/>
    <lineage>
        <taxon>Eukaryota</taxon>
        <taxon>Viridiplantae</taxon>
        <taxon>Streptophyta</taxon>
        <taxon>Embryophyta</taxon>
        <taxon>Tracheophyta</taxon>
        <taxon>Spermatophyta</taxon>
        <taxon>Magnoliopsida</taxon>
        <taxon>eudicotyledons</taxon>
        <taxon>Gunneridae</taxon>
        <taxon>Pentapetalae</taxon>
        <taxon>rosids</taxon>
        <taxon>fabids</taxon>
        <taxon>Malpighiales</taxon>
        <taxon>Erythroxylaceae</taxon>
        <taxon>Erythroxylum</taxon>
    </lineage>
</organism>
<dbReference type="PROSITE" id="PS50110">
    <property type="entry name" value="RESPONSE_REGULATORY"/>
    <property type="match status" value="1"/>
</dbReference>
<protein>
    <recommendedName>
        <fullName evidence="9">Response regulatory domain-containing protein</fullName>
    </recommendedName>
</protein>
<gene>
    <name evidence="10" type="ORF">K2173_015134</name>
</gene>
<evidence type="ECO:0000313" key="11">
    <source>
        <dbReference type="Proteomes" id="UP001159364"/>
    </source>
</evidence>
<evidence type="ECO:0000256" key="7">
    <source>
        <dbReference type="SAM" id="MobiDB-lite"/>
    </source>
</evidence>
<dbReference type="PANTHER" id="PTHR43874">
    <property type="entry name" value="TWO-COMPONENT RESPONSE REGULATOR"/>
    <property type="match status" value="1"/>
</dbReference>
<feature type="compositionally biased region" description="Basic and acidic residues" evidence="7">
    <location>
        <begin position="210"/>
        <end position="219"/>
    </location>
</feature>
<dbReference type="AlphaFoldDB" id="A0AAV8T135"/>
<dbReference type="Pfam" id="PF00072">
    <property type="entry name" value="Response_reg"/>
    <property type="match status" value="1"/>
</dbReference>
<feature type="modified residue" description="4-aspartylphosphate" evidence="6">
    <location>
        <position position="102"/>
    </location>
</feature>
<keyword evidence="2" id="KW-0902">Two-component regulatory system</keyword>
<evidence type="ECO:0000256" key="5">
    <source>
        <dbReference type="ARBA" id="ARBA00023242"/>
    </source>
</evidence>
<keyword evidence="8" id="KW-0812">Transmembrane</keyword>
<keyword evidence="5" id="KW-0539">Nucleus</keyword>
<evidence type="ECO:0000256" key="8">
    <source>
        <dbReference type="SAM" id="Phobius"/>
    </source>
</evidence>
<dbReference type="GO" id="GO:0003677">
    <property type="term" value="F:DNA binding"/>
    <property type="evidence" value="ECO:0007669"/>
    <property type="project" value="InterPro"/>
</dbReference>